<sequence length="228" mass="25516">MTSILVVDDEPHLVRTLAINLRARDYSVETAGDGRSALQAFHDARPDLIVLDLGLPDVDGVEVLRRVRQTSDVPVIVLSARTDSVDKVEALDLGADDYVTKPFAMDELLARVRVALRRREDGAGSLVPSVRTPHFTLDFAERRAVVGGTEVRLTPTEWSLLETLARRRGHLVTQKDLLREVWGPGYGRESNYLRVYANQLRRKLEPDPARPQYVVTEPGQGYRLVVPS</sequence>
<evidence type="ECO:0000256" key="3">
    <source>
        <dbReference type="ARBA" id="ARBA00022553"/>
    </source>
</evidence>
<dbReference type="Pfam" id="PF00072">
    <property type="entry name" value="Response_reg"/>
    <property type="match status" value="1"/>
</dbReference>
<evidence type="ECO:0000256" key="5">
    <source>
        <dbReference type="ARBA" id="ARBA00023015"/>
    </source>
</evidence>
<evidence type="ECO:0000256" key="1">
    <source>
        <dbReference type="ARBA" id="ARBA00004496"/>
    </source>
</evidence>
<dbReference type="CDD" id="cd00383">
    <property type="entry name" value="trans_reg_C"/>
    <property type="match status" value="1"/>
</dbReference>
<evidence type="ECO:0000259" key="10">
    <source>
        <dbReference type="PROSITE" id="PS50110"/>
    </source>
</evidence>
<dbReference type="PROSITE" id="PS51755">
    <property type="entry name" value="OMPR_PHOB"/>
    <property type="match status" value="1"/>
</dbReference>
<dbReference type="PANTHER" id="PTHR48111:SF50">
    <property type="entry name" value="KDP OPERON TRANSCRIPTIONAL REGULATORY PROTEIN KDPE"/>
    <property type="match status" value="1"/>
</dbReference>
<evidence type="ECO:0000313" key="12">
    <source>
        <dbReference type="EMBL" id="TPG14882.1"/>
    </source>
</evidence>
<dbReference type="Gene3D" id="1.10.10.10">
    <property type="entry name" value="Winged helix-like DNA-binding domain superfamily/Winged helix DNA-binding domain"/>
    <property type="match status" value="1"/>
</dbReference>
<dbReference type="InterPro" id="IPR001867">
    <property type="entry name" value="OmpR/PhoB-type_DNA-bd"/>
</dbReference>
<dbReference type="Gene3D" id="6.10.250.690">
    <property type="match status" value="1"/>
</dbReference>
<dbReference type="GO" id="GO:0045893">
    <property type="term" value="P:positive regulation of DNA-templated transcription"/>
    <property type="evidence" value="ECO:0007669"/>
    <property type="project" value="UniProtKB-ARBA"/>
</dbReference>
<keyword evidence="6 9" id="KW-0238">DNA-binding</keyword>
<dbReference type="InterPro" id="IPR036388">
    <property type="entry name" value="WH-like_DNA-bd_sf"/>
</dbReference>
<dbReference type="InterPro" id="IPR001789">
    <property type="entry name" value="Sig_transdc_resp-reg_receiver"/>
</dbReference>
<dbReference type="OrthoDB" id="3197131at2"/>
<comment type="subcellular location">
    <subcellularLocation>
        <location evidence="1">Cytoplasm</location>
    </subcellularLocation>
</comment>
<keyword evidence="2" id="KW-0963">Cytoplasm</keyword>
<dbReference type="SUPFAM" id="SSF52172">
    <property type="entry name" value="CheY-like"/>
    <property type="match status" value="1"/>
</dbReference>
<dbReference type="GO" id="GO:0000156">
    <property type="term" value="F:phosphorelay response regulator activity"/>
    <property type="evidence" value="ECO:0007669"/>
    <property type="project" value="TreeGrafter"/>
</dbReference>
<evidence type="ECO:0000256" key="2">
    <source>
        <dbReference type="ARBA" id="ARBA00022490"/>
    </source>
</evidence>
<name>A0A502CQ61_9MICO</name>
<feature type="DNA-binding region" description="OmpR/PhoB-type" evidence="9">
    <location>
        <begin position="127"/>
        <end position="226"/>
    </location>
</feature>
<dbReference type="FunFam" id="3.40.50.2300:FF:000021">
    <property type="entry name" value="Two-component system response regulator KdpE"/>
    <property type="match status" value="1"/>
</dbReference>
<comment type="caution">
    <text evidence="12">The sequence shown here is derived from an EMBL/GenBank/DDBJ whole genome shotgun (WGS) entry which is preliminary data.</text>
</comment>
<dbReference type="EMBL" id="RCZM01000005">
    <property type="protein sequence ID" value="TPG14882.1"/>
    <property type="molecule type" value="Genomic_DNA"/>
</dbReference>
<feature type="domain" description="OmpR/PhoB-type" evidence="11">
    <location>
        <begin position="127"/>
        <end position="226"/>
    </location>
</feature>
<evidence type="ECO:0000313" key="13">
    <source>
        <dbReference type="Proteomes" id="UP000317722"/>
    </source>
</evidence>
<proteinExistence type="predicted"/>
<gene>
    <name evidence="12" type="ORF">EAH86_15145</name>
</gene>
<keyword evidence="3 8" id="KW-0597">Phosphoprotein</keyword>
<dbReference type="SMART" id="SM00862">
    <property type="entry name" value="Trans_reg_C"/>
    <property type="match status" value="1"/>
</dbReference>
<dbReference type="AlphaFoldDB" id="A0A502CQ61"/>
<feature type="domain" description="Response regulatory" evidence="10">
    <location>
        <begin position="3"/>
        <end position="116"/>
    </location>
</feature>
<dbReference type="PANTHER" id="PTHR48111">
    <property type="entry name" value="REGULATOR OF RPOS"/>
    <property type="match status" value="1"/>
</dbReference>
<dbReference type="SMART" id="SM00448">
    <property type="entry name" value="REC"/>
    <property type="match status" value="1"/>
</dbReference>
<evidence type="ECO:0000256" key="8">
    <source>
        <dbReference type="PROSITE-ProRule" id="PRU00169"/>
    </source>
</evidence>
<dbReference type="CDD" id="cd17574">
    <property type="entry name" value="REC_OmpR"/>
    <property type="match status" value="1"/>
</dbReference>
<dbReference type="InterPro" id="IPR039420">
    <property type="entry name" value="WalR-like"/>
</dbReference>
<dbReference type="Pfam" id="PF00486">
    <property type="entry name" value="Trans_reg_C"/>
    <property type="match status" value="1"/>
</dbReference>
<evidence type="ECO:0000256" key="4">
    <source>
        <dbReference type="ARBA" id="ARBA00023012"/>
    </source>
</evidence>
<evidence type="ECO:0000256" key="9">
    <source>
        <dbReference type="PROSITE-ProRule" id="PRU01091"/>
    </source>
</evidence>
<dbReference type="GO" id="GO:0032993">
    <property type="term" value="C:protein-DNA complex"/>
    <property type="evidence" value="ECO:0007669"/>
    <property type="project" value="TreeGrafter"/>
</dbReference>
<evidence type="ECO:0000256" key="6">
    <source>
        <dbReference type="ARBA" id="ARBA00023125"/>
    </source>
</evidence>
<dbReference type="Proteomes" id="UP000317722">
    <property type="component" value="Unassembled WGS sequence"/>
</dbReference>
<reference evidence="12 13" key="1">
    <citation type="journal article" date="2019" name="Environ. Microbiol.">
        <title>Species interactions and distinct microbial communities in high Arctic permafrost affected cryosols are associated with the CH4 and CO2 gas fluxes.</title>
        <authorList>
            <person name="Altshuler I."/>
            <person name="Hamel J."/>
            <person name="Turney S."/>
            <person name="Magnuson E."/>
            <person name="Levesque R."/>
            <person name="Greer C."/>
            <person name="Whyte L.G."/>
        </authorList>
    </citation>
    <scope>NUCLEOTIDE SEQUENCE [LARGE SCALE GENOMIC DNA]</scope>
    <source>
        <strain evidence="12 13">S9.3A</strain>
    </source>
</reference>
<keyword evidence="13" id="KW-1185">Reference proteome</keyword>
<keyword evidence="4" id="KW-0902">Two-component regulatory system</keyword>
<evidence type="ECO:0000256" key="7">
    <source>
        <dbReference type="ARBA" id="ARBA00023163"/>
    </source>
</evidence>
<keyword evidence="7" id="KW-0804">Transcription</keyword>
<dbReference type="GO" id="GO:0042802">
    <property type="term" value="F:identical protein binding"/>
    <property type="evidence" value="ECO:0007669"/>
    <property type="project" value="UniProtKB-ARBA"/>
</dbReference>
<dbReference type="InterPro" id="IPR011006">
    <property type="entry name" value="CheY-like_superfamily"/>
</dbReference>
<protein>
    <submittedName>
        <fullName evidence="12">DNA-binding response regulator</fullName>
    </submittedName>
</protein>
<dbReference type="GO" id="GO:0005829">
    <property type="term" value="C:cytosol"/>
    <property type="evidence" value="ECO:0007669"/>
    <property type="project" value="TreeGrafter"/>
</dbReference>
<dbReference type="GO" id="GO:0000987">
    <property type="term" value="F:cis-regulatory region sequence-specific DNA binding"/>
    <property type="evidence" value="ECO:0007669"/>
    <property type="project" value="UniProtKB-ARBA"/>
</dbReference>
<dbReference type="Gene3D" id="3.40.50.2300">
    <property type="match status" value="1"/>
</dbReference>
<evidence type="ECO:0000259" key="11">
    <source>
        <dbReference type="PROSITE" id="PS51755"/>
    </source>
</evidence>
<dbReference type="PROSITE" id="PS50110">
    <property type="entry name" value="RESPONSE_REGULATORY"/>
    <property type="match status" value="1"/>
</dbReference>
<feature type="modified residue" description="4-aspartylphosphate" evidence="8">
    <location>
        <position position="52"/>
    </location>
</feature>
<keyword evidence="5" id="KW-0805">Transcription regulation</keyword>
<dbReference type="RefSeq" id="WP_140742198.1">
    <property type="nucleotide sequence ID" value="NZ_RCZM01000005.1"/>
</dbReference>
<organism evidence="12 13">
    <name type="scientific">Pedococcus bigeumensis</name>
    <dbReference type="NCBI Taxonomy" id="433644"/>
    <lineage>
        <taxon>Bacteria</taxon>
        <taxon>Bacillati</taxon>
        <taxon>Actinomycetota</taxon>
        <taxon>Actinomycetes</taxon>
        <taxon>Micrococcales</taxon>
        <taxon>Intrasporangiaceae</taxon>
        <taxon>Pedococcus</taxon>
    </lineage>
</organism>
<accession>A0A502CQ61</accession>